<dbReference type="EMBL" id="JAQQWE010000004">
    <property type="protein sequence ID" value="KAK7956421.1"/>
    <property type="molecule type" value="Genomic_DNA"/>
</dbReference>
<dbReference type="RefSeq" id="XP_066701727.1">
    <property type="nucleotide sequence ID" value="XM_066841865.1"/>
</dbReference>
<name>A0ABR1QI57_9PEZI</name>
<protein>
    <submittedName>
        <fullName evidence="1">Uncharacterized protein</fullName>
    </submittedName>
</protein>
<dbReference type="Proteomes" id="UP001391051">
    <property type="component" value="Unassembled WGS sequence"/>
</dbReference>
<accession>A0ABR1QI57</accession>
<organism evidence="1 2">
    <name type="scientific">Apiospora aurea</name>
    <dbReference type="NCBI Taxonomy" id="335848"/>
    <lineage>
        <taxon>Eukaryota</taxon>
        <taxon>Fungi</taxon>
        <taxon>Dikarya</taxon>
        <taxon>Ascomycota</taxon>
        <taxon>Pezizomycotina</taxon>
        <taxon>Sordariomycetes</taxon>
        <taxon>Xylariomycetidae</taxon>
        <taxon>Amphisphaeriales</taxon>
        <taxon>Apiosporaceae</taxon>
        <taxon>Apiospora</taxon>
    </lineage>
</organism>
<dbReference type="GeneID" id="92074927"/>
<reference evidence="1 2" key="1">
    <citation type="submission" date="2023-01" db="EMBL/GenBank/DDBJ databases">
        <title>Analysis of 21 Apiospora genomes using comparative genomics revels a genus with tremendous synthesis potential of carbohydrate active enzymes and secondary metabolites.</title>
        <authorList>
            <person name="Sorensen T."/>
        </authorList>
    </citation>
    <scope>NUCLEOTIDE SEQUENCE [LARGE SCALE GENOMIC DNA]</scope>
    <source>
        <strain evidence="1 2">CBS 24483</strain>
    </source>
</reference>
<proteinExistence type="predicted"/>
<evidence type="ECO:0000313" key="1">
    <source>
        <dbReference type="EMBL" id="KAK7956421.1"/>
    </source>
</evidence>
<gene>
    <name evidence="1" type="ORF">PG986_005643</name>
</gene>
<keyword evidence="2" id="KW-1185">Reference proteome</keyword>
<evidence type="ECO:0000313" key="2">
    <source>
        <dbReference type="Proteomes" id="UP001391051"/>
    </source>
</evidence>
<comment type="caution">
    <text evidence="1">The sequence shown here is derived from an EMBL/GenBank/DDBJ whole genome shotgun (WGS) entry which is preliminary data.</text>
</comment>
<sequence length="84" mass="9239">MQFTNLTFVLQDATIAAAAAIPVNGASDALLDKRDPKVEVDVQQSSYCITGTFGCNNQRTAQQYTRMRRSGDDGLSNAERLIWL</sequence>